<proteinExistence type="predicted"/>
<dbReference type="SMART" id="SM00320">
    <property type="entry name" value="WD40"/>
    <property type="match status" value="4"/>
</dbReference>
<dbReference type="PROSITE" id="PS00678">
    <property type="entry name" value="WD_REPEATS_1"/>
    <property type="match status" value="1"/>
</dbReference>
<evidence type="ECO:0000256" key="5">
    <source>
        <dbReference type="PROSITE-ProRule" id="PRU00221"/>
    </source>
</evidence>
<dbReference type="InterPro" id="IPR019775">
    <property type="entry name" value="WD40_repeat_CS"/>
</dbReference>
<comment type="subcellular location">
    <subcellularLocation>
        <location evidence="1">Nucleus</location>
        <location evidence="1">Nucleolus</location>
    </subcellularLocation>
</comment>
<evidence type="ECO:0000256" key="3">
    <source>
        <dbReference type="ARBA" id="ARBA00022737"/>
    </source>
</evidence>
<dbReference type="OrthoDB" id="10267436at2759"/>
<dbReference type="PRINTS" id="PR00320">
    <property type="entry name" value="GPROTEINBRPT"/>
</dbReference>
<evidence type="ECO:0000313" key="7">
    <source>
        <dbReference type="Proteomes" id="UP001154114"/>
    </source>
</evidence>
<feature type="repeat" description="WD" evidence="5">
    <location>
        <begin position="90"/>
        <end position="125"/>
    </location>
</feature>
<protein>
    <submittedName>
        <fullName evidence="6">Uncharacterized protein</fullName>
    </submittedName>
</protein>
<dbReference type="GO" id="GO:0005730">
    <property type="term" value="C:nucleolus"/>
    <property type="evidence" value="ECO:0007669"/>
    <property type="project" value="UniProtKB-SubCell"/>
</dbReference>
<keyword evidence="4" id="KW-0539">Nucleus</keyword>
<name>A0A9N8KVS1_CHRIL</name>
<dbReference type="Pfam" id="PF00400">
    <property type="entry name" value="WD40"/>
    <property type="match status" value="3"/>
</dbReference>
<evidence type="ECO:0000256" key="2">
    <source>
        <dbReference type="ARBA" id="ARBA00022574"/>
    </source>
</evidence>
<dbReference type="AlphaFoldDB" id="A0A9N8KVS1"/>
<dbReference type="PANTHER" id="PTHR19848:SF0">
    <property type="entry name" value="NOTCHLESS PROTEIN HOMOLOG 1"/>
    <property type="match status" value="1"/>
</dbReference>
<dbReference type="Gene3D" id="2.130.10.10">
    <property type="entry name" value="YVTN repeat-like/Quinoprotein amine dehydrogenase"/>
    <property type="match status" value="3"/>
</dbReference>
<reference evidence="6" key="1">
    <citation type="submission" date="2021-12" db="EMBL/GenBank/DDBJ databases">
        <authorList>
            <person name="King R."/>
        </authorList>
    </citation>
    <scope>NUCLEOTIDE SEQUENCE</scope>
</reference>
<dbReference type="PROSITE" id="PS50294">
    <property type="entry name" value="WD_REPEATS_REGION"/>
    <property type="match status" value="2"/>
</dbReference>
<accession>A0A9N8KVS1</accession>
<keyword evidence="3" id="KW-0677">Repeat</keyword>
<keyword evidence="2 5" id="KW-0853">WD repeat</keyword>
<dbReference type="PROSITE" id="PS50082">
    <property type="entry name" value="WD_REPEATS_2"/>
    <property type="match status" value="3"/>
</dbReference>
<evidence type="ECO:0000313" key="6">
    <source>
        <dbReference type="EMBL" id="CAD0201268.1"/>
    </source>
</evidence>
<keyword evidence="7" id="KW-1185">Reference proteome</keyword>
<dbReference type="GO" id="GO:0000027">
    <property type="term" value="P:ribosomal large subunit assembly"/>
    <property type="evidence" value="ECO:0007669"/>
    <property type="project" value="TreeGrafter"/>
</dbReference>
<sequence length="332" mass="35935">MTDADRRAGRREQGEFGWRLLLTGPQPAGVLDVFRVAAAGGGRKRAAGPMCTHTAFGHGLVKTTAGRPVSRSEGQGGPYAVRGPYLNRSIPGHAEAVISTSFSPSGKQLASGSGDTTVRFWDLSTQTPPSFAKVMQIGSFVLVSPDGFKLASACKQGKVMLWDPRTGNQIGKTSLPQAMGHCTSLGTYHKMNPECRKLASASKDGDVRIWDTVTCLTILSLTGHSKAVTSVKGRQWTDLHIFPRQNNQGILHQLLDKSELWDSITGKFITSLRGHVQAVYMVAWSADSRLLLSSSADSTLKVWSMKTKKLELDLPGHADEVLLWIGHQTVPM</sequence>
<feature type="repeat" description="WD" evidence="5">
    <location>
        <begin position="192"/>
        <end position="211"/>
    </location>
</feature>
<evidence type="ECO:0000256" key="1">
    <source>
        <dbReference type="ARBA" id="ARBA00004604"/>
    </source>
</evidence>
<dbReference type="InterPro" id="IPR036322">
    <property type="entry name" value="WD40_repeat_dom_sf"/>
</dbReference>
<dbReference type="SUPFAM" id="SSF50978">
    <property type="entry name" value="WD40 repeat-like"/>
    <property type="match status" value="1"/>
</dbReference>
<feature type="repeat" description="WD" evidence="5">
    <location>
        <begin position="272"/>
        <end position="313"/>
    </location>
</feature>
<dbReference type="InterPro" id="IPR015943">
    <property type="entry name" value="WD40/YVTN_repeat-like_dom_sf"/>
</dbReference>
<evidence type="ECO:0000256" key="4">
    <source>
        <dbReference type="ARBA" id="ARBA00023242"/>
    </source>
</evidence>
<dbReference type="PANTHER" id="PTHR19848">
    <property type="entry name" value="WD40 REPEAT PROTEIN"/>
    <property type="match status" value="1"/>
</dbReference>
<gene>
    <name evidence="6" type="ORF">CINC_LOCUS2941</name>
</gene>
<dbReference type="GO" id="GO:0007219">
    <property type="term" value="P:Notch signaling pathway"/>
    <property type="evidence" value="ECO:0007669"/>
    <property type="project" value="TreeGrafter"/>
</dbReference>
<organism evidence="6 7">
    <name type="scientific">Chrysodeixis includens</name>
    <name type="common">Soybean looper</name>
    <name type="synonym">Pseudoplusia includens</name>
    <dbReference type="NCBI Taxonomy" id="689277"/>
    <lineage>
        <taxon>Eukaryota</taxon>
        <taxon>Metazoa</taxon>
        <taxon>Ecdysozoa</taxon>
        <taxon>Arthropoda</taxon>
        <taxon>Hexapoda</taxon>
        <taxon>Insecta</taxon>
        <taxon>Pterygota</taxon>
        <taxon>Neoptera</taxon>
        <taxon>Endopterygota</taxon>
        <taxon>Lepidoptera</taxon>
        <taxon>Glossata</taxon>
        <taxon>Ditrysia</taxon>
        <taxon>Noctuoidea</taxon>
        <taxon>Noctuidae</taxon>
        <taxon>Plusiinae</taxon>
        <taxon>Chrysodeixis</taxon>
    </lineage>
</organism>
<dbReference type="InterPro" id="IPR001680">
    <property type="entry name" value="WD40_rpt"/>
</dbReference>
<dbReference type="Proteomes" id="UP001154114">
    <property type="component" value="Chromosome 14"/>
</dbReference>
<dbReference type="EMBL" id="LR824017">
    <property type="protein sequence ID" value="CAD0201268.1"/>
    <property type="molecule type" value="Genomic_DNA"/>
</dbReference>
<dbReference type="InterPro" id="IPR020472">
    <property type="entry name" value="WD40_PAC1"/>
</dbReference>